<sequence length="74" mass="8333">MSETGWIALVVISVVLVVGTISIRHSTKLSEEATLIRENCKEETGFYTIDARGRVHTVWDCSFYDVHGGEVQYE</sequence>
<name>A0A0F9MPI0_9ZZZZ</name>
<evidence type="ECO:0000313" key="2">
    <source>
        <dbReference type="EMBL" id="KKM71042.1"/>
    </source>
</evidence>
<accession>A0A0F9MPI0</accession>
<keyword evidence="1" id="KW-1133">Transmembrane helix</keyword>
<keyword evidence="1" id="KW-0812">Transmembrane</keyword>
<comment type="caution">
    <text evidence="2">The sequence shown here is derived from an EMBL/GenBank/DDBJ whole genome shotgun (WGS) entry which is preliminary data.</text>
</comment>
<reference evidence="2" key="1">
    <citation type="journal article" date="2015" name="Nature">
        <title>Complex archaea that bridge the gap between prokaryotes and eukaryotes.</title>
        <authorList>
            <person name="Spang A."/>
            <person name="Saw J.H."/>
            <person name="Jorgensen S.L."/>
            <person name="Zaremba-Niedzwiedzka K."/>
            <person name="Martijn J."/>
            <person name="Lind A.E."/>
            <person name="van Eijk R."/>
            <person name="Schleper C."/>
            <person name="Guy L."/>
            <person name="Ettema T.J."/>
        </authorList>
    </citation>
    <scope>NUCLEOTIDE SEQUENCE</scope>
</reference>
<protein>
    <submittedName>
        <fullName evidence="2">Uncharacterized protein</fullName>
    </submittedName>
</protein>
<dbReference type="EMBL" id="LAZR01009709">
    <property type="protein sequence ID" value="KKM71042.1"/>
    <property type="molecule type" value="Genomic_DNA"/>
</dbReference>
<organism evidence="2">
    <name type="scientific">marine sediment metagenome</name>
    <dbReference type="NCBI Taxonomy" id="412755"/>
    <lineage>
        <taxon>unclassified sequences</taxon>
        <taxon>metagenomes</taxon>
        <taxon>ecological metagenomes</taxon>
    </lineage>
</organism>
<proteinExistence type="predicted"/>
<gene>
    <name evidence="2" type="ORF">LCGC14_1434710</name>
</gene>
<feature type="transmembrane region" description="Helical" evidence="1">
    <location>
        <begin position="6"/>
        <end position="23"/>
    </location>
</feature>
<keyword evidence="1" id="KW-0472">Membrane</keyword>
<evidence type="ECO:0000256" key="1">
    <source>
        <dbReference type="SAM" id="Phobius"/>
    </source>
</evidence>
<dbReference type="AlphaFoldDB" id="A0A0F9MPI0"/>